<dbReference type="AlphaFoldDB" id="A0A0D8HGI5"/>
<evidence type="ECO:0000313" key="1">
    <source>
        <dbReference type="EMBL" id="KJF16959.1"/>
    </source>
</evidence>
<organism evidence="1 2">
    <name type="scientific">Acidithrix ferrooxidans</name>
    <dbReference type="NCBI Taxonomy" id="1280514"/>
    <lineage>
        <taxon>Bacteria</taxon>
        <taxon>Bacillati</taxon>
        <taxon>Actinomycetota</taxon>
        <taxon>Acidimicrobiia</taxon>
        <taxon>Acidimicrobiales</taxon>
        <taxon>Acidimicrobiaceae</taxon>
        <taxon>Acidithrix</taxon>
    </lineage>
</organism>
<proteinExistence type="predicted"/>
<accession>A0A0D8HGI5</accession>
<dbReference type="OrthoDB" id="52928at2"/>
<keyword evidence="2" id="KW-1185">Reference proteome</keyword>
<reference evidence="1 2" key="1">
    <citation type="submission" date="2015-01" db="EMBL/GenBank/DDBJ databases">
        <title>Draft genome of the acidophilic iron oxidizer Acidithrix ferrooxidans strain Py-F3.</title>
        <authorList>
            <person name="Poehlein A."/>
            <person name="Eisen S."/>
            <person name="Schloemann M."/>
            <person name="Johnson B.D."/>
            <person name="Daniel R."/>
            <person name="Muehling M."/>
        </authorList>
    </citation>
    <scope>NUCLEOTIDE SEQUENCE [LARGE SCALE GENOMIC DNA]</scope>
    <source>
        <strain evidence="1 2">Py-F3</strain>
    </source>
</reference>
<dbReference type="SUPFAM" id="SSF46689">
    <property type="entry name" value="Homeodomain-like"/>
    <property type="match status" value="1"/>
</dbReference>
<evidence type="ECO:0008006" key="3">
    <source>
        <dbReference type="Google" id="ProtNLM"/>
    </source>
</evidence>
<sequence length="85" mass="9657">MAKGIIVDLKIKSEIITKIRDEGMTVTEASTKYGVGRTAIYTWLRDGVVNTSTSLILENNRLKKENEQLYNLLGRATVEMKRLKK</sequence>
<dbReference type="Proteomes" id="UP000032360">
    <property type="component" value="Unassembled WGS sequence"/>
</dbReference>
<dbReference type="EMBL" id="JXYS01000069">
    <property type="protein sequence ID" value="KJF16959.1"/>
    <property type="molecule type" value="Genomic_DNA"/>
</dbReference>
<dbReference type="InterPro" id="IPR009057">
    <property type="entry name" value="Homeodomain-like_sf"/>
</dbReference>
<name>A0A0D8HGI5_9ACTN</name>
<comment type="caution">
    <text evidence="1">The sequence shown here is derived from an EMBL/GenBank/DDBJ whole genome shotgun (WGS) entry which is preliminary data.</text>
</comment>
<gene>
    <name evidence="1" type="ORF">AXFE_21610</name>
</gene>
<dbReference type="RefSeq" id="WP_052605790.1">
    <property type="nucleotide sequence ID" value="NZ_JXYS01000069.1"/>
</dbReference>
<protein>
    <recommendedName>
        <fullName evidence="3">Transposase</fullName>
    </recommendedName>
</protein>
<evidence type="ECO:0000313" key="2">
    <source>
        <dbReference type="Proteomes" id="UP000032360"/>
    </source>
</evidence>